<protein>
    <submittedName>
        <fullName evidence="1">Tetratricopeptide repeat protein</fullName>
    </submittedName>
</protein>
<dbReference type="Proteomes" id="UP000824225">
    <property type="component" value="Unassembled WGS sequence"/>
</dbReference>
<reference evidence="1" key="1">
    <citation type="journal article" date="2021" name="PeerJ">
        <title>Extensive microbial diversity within the chicken gut microbiome revealed by metagenomics and culture.</title>
        <authorList>
            <person name="Gilroy R."/>
            <person name="Ravi A."/>
            <person name="Getino M."/>
            <person name="Pursley I."/>
            <person name="Horton D.L."/>
            <person name="Alikhan N.F."/>
            <person name="Baker D."/>
            <person name="Gharbi K."/>
            <person name="Hall N."/>
            <person name="Watson M."/>
            <person name="Adriaenssens E.M."/>
            <person name="Foster-Nyarko E."/>
            <person name="Jarju S."/>
            <person name="Secka A."/>
            <person name="Antonio M."/>
            <person name="Oren A."/>
            <person name="Chaudhuri R.R."/>
            <person name="La Ragione R."/>
            <person name="Hildebrand F."/>
            <person name="Pallen M.J."/>
        </authorList>
    </citation>
    <scope>NUCLEOTIDE SEQUENCE</scope>
    <source>
        <strain evidence="1">CHK186-16707</strain>
    </source>
</reference>
<dbReference type="InterPro" id="IPR011990">
    <property type="entry name" value="TPR-like_helical_dom_sf"/>
</dbReference>
<dbReference type="Gene3D" id="1.25.40.10">
    <property type="entry name" value="Tetratricopeptide repeat domain"/>
    <property type="match status" value="1"/>
</dbReference>
<evidence type="ECO:0000313" key="2">
    <source>
        <dbReference type="Proteomes" id="UP000824225"/>
    </source>
</evidence>
<name>A0A9D2HF30_9BACT</name>
<reference evidence="1" key="2">
    <citation type="submission" date="2021-04" db="EMBL/GenBank/DDBJ databases">
        <authorList>
            <person name="Gilroy R."/>
        </authorList>
    </citation>
    <scope>NUCLEOTIDE SEQUENCE</scope>
    <source>
        <strain evidence="1">CHK186-16707</strain>
    </source>
</reference>
<comment type="caution">
    <text evidence="1">The sequence shown here is derived from an EMBL/GenBank/DDBJ whole genome shotgun (WGS) entry which is preliminary data.</text>
</comment>
<dbReference type="SUPFAM" id="SSF48452">
    <property type="entry name" value="TPR-like"/>
    <property type="match status" value="1"/>
</dbReference>
<dbReference type="Pfam" id="PF14559">
    <property type="entry name" value="TPR_19"/>
    <property type="match status" value="1"/>
</dbReference>
<organism evidence="1 2">
    <name type="scientific">Candidatus Mailhella merdigallinarum</name>
    <dbReference type="NCBI Taxonomy" id="2838658"/>
    <lineage>
        <taxon>Bacteria</taxon>
        <taxon>Pseudomonadati</taxon>
        <taxon>Thermodesulfobacteriota</taxon>
        <taxon>Desulfovibrionia</taxon>
        <taxon>Desulfovibrionales</taxon>
        <taxon>Desulfovibrionaceae</taxon>
        <taxon>Mailhella</taxon>
    </lineage>
</organism>
<evidence type="ECO:0000313" key="1">
    <source>
        <dbReference type="EMBL" id="HJA08860.1"/>
    </source>
</evidence>
<sequence length="118" mass="12594">MFSERQIARLLDIGNLACQKGLVAHARTIFDGVLALKPNFAPALVGLAFTHVVVDDFDGAQSILDKVLAANPEDSDALAVSGLSHMLAGRRDEAEQTFARIPQDSAAADMARAVMEMD</sequence>
<dbReference type="AlphaFoldDB" id="A0A9D2HF30"/>
<accession>A0A9D2HF30</accession>
<proteinExistence type="predicted"/>
<dbReference type="EMBL" id="DXAN01000023">
    <property type="protein sequence ID" value="HJA08860.1"/>
    <property type="molecule type" value="Genomic_DNA"/>
</dbReference>
<gene>
    <name evidence="1" type="ORF">H9962_06700</name>
</gene>